<dbReference type="InterPro" id="IPR057078">
    <property type="entry name" value="HYR-4C"/>
</dbReference>
<dbReference type="Pfam" id="PF23237">
    <property type="entry name" value="HYR_4C"/>
    <property type="match status" value="3"/>
</dbReference>
<dbReference type="Proteomes" id="UP000243525">
    <property type="component" value="Unassembled WGS sequence"/>
</dbReference>
<keyword evidence="1" id="KW-0732">Signal</keyword>
<comment type="caution">
    <text evidence="3">The sequence shown here is derived from an EMBL/GenBank/DDBJ whole genome shotgun (WGS) entry which is preliminary data.</text>
</comment>
<evidence type="ECO:0000313" key="4">
    <source>
        <dbReference type="Proteomes" id="UP000243525"/>
    </source>
</evidence>
<dbReference type="AlphaFoldDB" id="A0A2T5BZV9"/>
<dbReference type="InterPro" id="IPR013783">
    <property type="entry name" value="Ig-like_fold"/>
</dbReference>
<dbReference type="Gene3D" id="2.60.40.10">
    <property type="entry name" value="Immunoglobulins"/>
    <property type="match status" value="1"/>
</dbReference>
<feature type="chain" id="PRO_5015753796" description="HYR-like domain-containing protein" evidence="1">
    <location>
        <begin position="39"/>
        <end position="716"/>
    </location>
</feature>
<proteinExistence type="predicted"/>
<evidence type="ECO:0000259" key="2">
    <source>
        <dbReference type="Pfam" id="PF23237"/>
    </source>
</evidence>
<feature type="domain" description="HYR-like" evidence="2">
    <location>
        <begin position="493"/>
        <end position="563"/>
    </location>
</feature>
<evidence type="ECO:0000256" key="1">
    <source>
        <dbReference type="SAM" id="SignalP"/>
    </source>
</evidence>
<protein>
    <recommendedName>
        <fullName evidence="2">HYR-like domain-containing protein</fullName>
    </recommendedName>
</protein>
<organism evidence="3 4">
    <name type="scientific">Mangrovibacterium marinum</name>
    <dbReference type="NCBI Taxonomy" id="1639118"/>
    <lineage>
        <taxon>Bacteria</taxon>
        <taxon>Pseudomonadati</taxon>
        <taxon>Bacteroidota</taxon>
        <taxon>Bacteroidia</taxon>
        <taxon>Marinilabiliales</taxon>
        <taxon>Prolixibacteraceae</taxon>
        <taxon>Mangrovibacterium</taxon>
    </lineage>
</organism>
<name>A0A2T5BZV9_9BACT</name>
<accession>A0A2T5BZV9</accession>
<feature type="domain" description="HYR-like" evidence="2">
    <location>
        <begin position="589"/>
        <end position="640"/>
    </location>
</feature>
<feature type="non-terminal residue" evidence="3">
    <location>
        <position position="716"/>
    </location>
</feature>
<sequence>MNDFDLASFMKRKGCWCWHCCLMLAMLTFLCVPQFVQAQPGNIQGIAPVMAPTNGTAIDGNAYANHVFTLIDNTSGFPQNYGTAGDIFYWEQVYPGDGGGVFDILPIATPPYFDVSEHSYPGVDDYTVVRYIDDITNKDPTIFLGRNKINDNPNTYEWGVGSNPNKNEIQNAGVIFTRGNPEIQGINGEYGDPNDLWVSWAADREVTNGSSYIDFEFLQKPFYMDTLGQDNAGYYYGKFYSEADPATGGRTPGDILVTVEFTNGGPVANVIVLIWTQVGDTYQYVHYTDYPHGTILATVNTEKTYVHFPAFGNQEEVSLPGTNGGPGYTGMLPYYDINQWCEGAINLSAFFDEVINPCFGIATVFTRTRTSGESATAELKDFPGPPAQVSVLKNPPVVECPGNVEYEPCTELNLEQEWDDWRTSFKLVEGTGNDFAEVSITQGDTPLPEDLPSNVSCGFTVTHWIKAVDYCGDMDSCSATFTVLPDEVAPELTVPEDVTVECDAVPTVGTASATDNCNGEVAVEYVGEEIIGTDCPSVYTIVRTWTATDACGNSVSASQTISVVDTTAPVLTLPADIRFECEMGDAGMATAEDNCDGMLEPSYSDDLSGLDNCGFGDVLRTWIVTDCAGNTSSDVQTITIYDDTAPVLTLPADIRFECEMGDAGMATAEDNCDGMLEPSYSDDLSGLDNCGFGDILRTWTVTDCAGNTSSDVQTIT</sequence>
<feature type="domain" description="HYR-like" evidence="2">
    <location>
        <begin position="666"/>
        <end position="716"/>
    </location>
</feature>
<reference evidence="3 4" key="1">
    <citation type="submission" date="2018-04" db="EMBL/GenBank/DDBJ databases">
        <title>Genomic Encyclopedia of Archaeal and Bacterial Type Strains, Phase II (KMG-II): from individual species to whole genera.</title>
        <authorList>
            <person name="Goeker M."/>
        </authorList>
    </citation>
    <scope>NUCLEOTIDE SEQUENCE [LARGE SCALE GENOMIC DNA]</scope>
    <source>
        <strain evidence="3 4">DSM 28823</strain>
    </source>
</reference>
<dbReference type="EMBL" id="QAAD01000012">
    <property type="protein sequence ID" value="PTN07839.1"/>
    <property type="molecule type" value="Genomic_DNA"/>
</dbReference>
<keyword evidence="4" id="KW-1185">Reference proteome</keyword>
<gene>
    <name evidence="3" type="ORF">C8N47_1121</name>
</gene>
<feature type="signal peptide" evidence="1">
    <location>
        <begin position="1"/>
        <end position="38"/>
    </location>
</feature>
<evidence type="ECO:0000313" key="3">
    <source>
        <dbReference type="EMBL" id="PTN07839.1"/>
    </source>
</evidence>